<reference evidence="7" key="1">
    <citation type="submission" date="2025-08" db="UniProtKB">
        <authorList>
            <consortium name="RefSeq"/>
        </authorList>
    </citation>
    <scope>IDENTIFICATION</scope>
    <source>
        <tissue evidence="7">Whole sample</tissue>
    </source>
</reference>
<dbReference type="SFLD" id="SFLDG00363">
    <property type="entry name" value="AMPS_(cytGST):_Alpha-__Mu-__Pi"/>
    <property type="match status" value="1"/>
</dbReference>
<dbReference type="GO" id="GO:0004364">
    <property type="term" value="F:glutathione transferase activity"/>
    <property type="evidence" value="ECO:0007669"/>
    <property type="project" value="TreeGrafter"/>
</dbReference>
<dbReference type="GeneID" id="111106258"/>
<dbReference type="AlphaFoldDB" id="A0A8B8AZI6"/>
<evidence type="ECO:0000259" key="4">
    <source>
        <dbReference type="PROSITE" id="PS50404"/>
    </source>
</evidence>
<dbReference type="KEGG" id="cvn:111106258"/>
<dbReference type="PANTHER" id="PTHR11571:SF150">
    <property type="entry name" value="GLUTATHIONE S-TRANSFERASE"/>
    <property type="match status" value="1"/>
</dbReference>
<dbReference type="PANTHER" id="PTHR11571">
    <property type="entry name" value="GLUTATHIONE S-TRANSFERASE"/>
    <property type="match status" value="1"/>
</dbReference>
<dbReference type="InterPro" id="IPR050213">
    <property type="entry name" value="GST_superfamily"/>
</dbReference>
<dbReference type="SUPFAM" id="SSF52833">
    <property type="entry name" value="Thioredoxin-like"/>
    <property type="match status" value="1"/>
</dbReference>
<feature type="domain" description="GST C-terminal" evidence="5">
    <location>
        <begin position="81"/>
        <end position="201"/>
    </location>
</feature>
<gene>
    <name evidence="7" type="primary">LOC111106258</name>
</gene>
<dbReference type="FunFam" id="3.40.30.10:FF:000035">
    <property type="entry name" value="hematopoietic prostaglandin D synthase"/>
    <property type="match status" value="1"/>
</dbReference>
<sequence length="201" mass="22709">MPSYKLMYFDSKGRAEVIRMALTVAGQEFEDKRFAREEWQTVKPTIPQNQLPCLQVDGRFIPQSGAILRYVGRAFGLYGENNEESTTIDVVIGTTEDFMKHVIALYYEKDEAKKAELIKDVQEVKLPAYLNILEDILKQNDGGNGFFAGKKISIADMLVFDLMDQVGTMVMLPTFPPKLGGLMEKVKSNPKLKEYLAKRGS</sequence>
<evidence type="ECO:0000313" key="7">
    <source>
        <dbReference type="RefSeq" id="XP_022296570.1"/>
    </source>
</evidence>
<dbReference type="SFLD" id="SFLDG01205">
    <property type="entry name" value="AMPS.1"/>
    <property type="match status" value="1"/>
</dbReference>
<accession>A0A8B8AZI6</accession>
<dbReference type="Proteomes" id="UP000694844">
    <property type="component" value="Chromosome 8"/>
</dbReference>
<dbReference type="Pfam" id="PF02798">
    <property type="entry name" value="GST_N"/>
    <property type="match status" value="1"/>
</dbReference>
<dbReference type="Pfam" id="PF14497">
    <property type="entry name" value="GST_C_3"/>
    <property type="match status" value="1"/>
</dbReference>
<dbReference type="SFLD" id="SFLDS00019">
    <property type="entry name" value="Glutathione_Transferase_(cytos"/>
    <property type="match status" value="1"/>
</dbReference>
<comment type="similarity">
    <text evidence="1">Belongs to the GST superfamily.</text>
</comment>
<dbReference type="PROSITE" id="PS50405">
    <property type="entry name" value="GST_CTER"/>
    <property type="match status" value="1"/>
</dbReference>
<dbReference type="InterPro" id="IPR036249">
    <property type="entry name" value="Thioredoxin-like_sf"/>
</dbReference>
<dbReference type="PROSITE" id="PS50404">
    <property type="entry name" value="GST_NTER"/>
    <property type="match status" value="1"/>
</dbReference>
<dbReference type="InterPro" id="IPR004045">
    <property type="entry name" value="Glutathione_S-Trfase_N"/>
</dbReference>
<comment type="function">
    <text evidence="3">S-crystallins are structural components of squids and octopi eye lens. Contains relatively little if any GST activity.</text>
</comment>
<keyword evidence="2" id="KW-0273">Eye lens protein</keyword>
<dbReference type="CDD" id="cd03192">
    <property type="entry name" value="GST_C_Sigma_like"/>
    <property type="match status" value="1"/>
</dbReference>
<dbReference type="InterPro" id="IPR004046">
    <property type="entry name" value="GST_C"/>
</dbReference>
<dbReference type="GO" id="GO:0006749">
    <property type="term" value="P:glutathione metabolic process"/>
    <property type="evidence" value="ECO:0007669"/>
    <property type="project" value="TreeGrafter"/>
</dbReference>
<proteinExistence type="inferred from homology"/>
<dbReference type="InterPro" id="IPR040079">
    <property type="entry name" value="Glutathione_S-Trfase"/>
</dbReference>
<dbReference type="RefSeq" id="XP_022296570.1">
    <property type="nucleotide sequence ID" value="XM_022440862.1"/>
</dbReference>
<feature type="domain" description="GST N-terminal" evidence="4">
    <location>
        <begin position="2"/>
        <end position="79"/>
    </location>
</feature>
<name>A0A8B8AZI6_CRAVI</name>
<dbReference type="Gene3D" id="3.40.30.10">
    <property type="entry name" value="Glutaredoxin"/>
    <property type="match status" value="1"/>
</dbReference>
<evidence type="ECO:0000256" key="3">
    <source>
        <dbReference type="ARBA" id="ARBA00049616"/>
    </source>
</evidence>
<keyword evidence="6" id="KW-1185">Reference proteome</keyword>
<dbReference type="CDD" id="cd03039">
    <property type="entry name" value="GST_N_Sigma_like"/>
    <property type="match status" value="1"/>
</dbReference>
<dbReference type="OrthoDB" id="414243at2759"/>
<evidence type="ECO:0000313" key="6">
    <source>
        <dbReference type="Proteomes" id="UP000694844"/>
    </source>
</evidence>
<organism evidence="6 7">
    <name type="scientific">Crassostrea virginica</name>
    <name type="common">Eastern oyster</name>
    <dbReference type="NCBI Taxonomy" id="6565"/>
    <lineage>
        <taxon>Eukaryota</taxon>
        <taxon>Metazoa</taxon>
        <taxon>Spiralia</taxon>
        <taxon>Lophotrochozoa</taxon>
        <taxon>Mollusca</taxon>
        <taxon>Bivalvia</taxon>
        <taxon>Autobranchia</taxon>
        <taxon>Pteriomorphia</taxon>
        <taxon>Ostreida</taxon>
        <taxon>Ostreoidea</taxon>
        <taxon>Ostreidae</taxon>
        <taxon>Crassostrea</taxon>
    </lineage>
</organism>
<protein>
    <submittedName>
        <fullName evidence="7">S-crystallin SL11-like</fullName>
    </submittedName>
</protein>
<dbReference type="InterPro" id="IPR036282">
    <property type="entry name" value="Glutathione-S-Trfase_C_sf"/>
</dbReference>
<evidence type="ECO:0000256" key="1">
    <source>
        <dbReference type="ARBA" id="ARBA00007409"/>
    </source>
</evidence>
<dbReference type="Gene3D" id="1.20.1050.10">
    <property type="match status" value="1"/>
</dbReference>
<dbReference type="FunFam" id="1.20.1050.10:FF:000030">
    <property type="entry name" value="Glutathione S-transferase S1"/>
    <property type="match status" value="1"/>
</dbReference>
<dbReference type="InterPro" id="IPR010987">
    <property type="entry name" value="Glutathione-S-Trfase_C-like"/>
</dbReference>
<dbReference type="GO" id="GO:0005212">
    <property type="term" value="F:structural constituent of eye lens"/>
    <property type="evidence" value="ECO:0007669"/>
    <property type="project" value="UniProtKB-KW"/>
</dbReference>
<evidence type="ECO:0000256" key="2">
    <source>
        <dbReference type="ARBA" id="ARBA00022613"/>
    </source>
</evidence>
<dbReference type="SUPFAM" id="SSF47616">
    <property type="entry name" value="GST C-terminal domain-like"/>
    <property type="match status" value="1"/>
</dbReference>
<evidence type="ECO:0000259" key="5">
    <source>
        <dbReference type="PROSITE" id="PS50405"/>
    </source>
</evidence>